<reference evidence="4 5" key="1">
    <citation type="journal article" date="2021" name="Elife">
        <title>Chloroplast acquisition without the gene transfer in kleptoplastic sea slugs, Plakobranchus ocellatus.</title>
        <authorList>
            <person name="Maeda T."/>
            <person name="Takahashi S."/>
            <person name="Yoshida T."/>
            <person name="Shimamura S."/>
            <person name="Takaki Y."/>
            <person name="Nagai Y."/>
            <person name="Toyoda A."/>
            <person name="Suzuki Y."/>
            <person name="Arimoto A."/>
            <person name="Ishii H."/>
            <person name="Satoh N."/>
            <person name="Nishiyama T."/>
            <person name="Hasebe M."/>
            <person name="Maruyama T."/>
            <person name="Minagawa J."/>
            <person name="Obokata J."/>
            <person name="Shigenobu S."/>
        </authorList>
    </citation>
    <scope>NUCLEOTIDE SEQUENCE [LARGE SCALE GENOMIC DNA]</scope>
</reference>
<sequence>MLRTSDIYASKSTRSPGIQQQTHWLENHWKTKQKMKSATPWHRVLEHTGYPVSKPLALRLPTTPTNCRPGEEGQASNITCTTNTDRCPDLSNNNLTWYSNLTRLVTCVQGVCSNSPHQGVSASHQLSVSTLTITNVSRNLPVAMETEWLCVGPCLNRSVACDKFQVYARPENCACRTSGITLKGEETAITVSCSTSKVYPPAQCKFYGIQTGGHHVQLNGHVSYNHTETGETPVYYRSQCSVSVPVRELRDRTHSLQAYIYPGVEGGEYLVKAIHLVTIEKTEVSDIQETDEETGTNTKKSTDHDENPSLYIVPFIAGGIAVIIVVVLILALAVLAGCNKHPKPKMEPKAKPVISGPLTLNMIDDDRDIPTNEELPENSNHPENDERDGSPSGTVASTSAPSLLYANAGAFRSPRNVSPTIPPLPAPTVTVSASTPPPNSRVHSYVLPSNLVDYAEAIFASDGNRLRDRQHNRAFVDQSTVPEPRLYYYVQGDAKPEVGTSGDVLGQRKARTKPLPNLRAGSRGRLTDLN</sequence>
<gene>
    <name evidence="4" type="ORF">ElyMa_002120500</name>
</gene>
<feature type="transmembrane region" description="Helical" evidence="2">
    <location>
        <begin position="310"/>
        <end position="336"/>
    </location>
</feature>
<feature type="domain" description="Ig-like" evidence="3">
    <location>
        <begin position="55"/>
        <end position="150"/>
    </location>
</feature>
<feature type="region of interest" description="Disordered" evidence="1">
    <location>
        <begin position="341"/>
        <end position="398"/>
    </location>
</feature>
<evidence type="ECO:0000256" key="1">
    <source>
        <dbReference type="SAM" id="MobiDB-lite"/>
    </source>
</evidence>
<dbReference type="InterPro" id="IPR007110">
    <property type="entry name" value="Ig-like_dom"/>
</dbReference>
<evidence type="ECO:0000313" key="4">
    <source>
        <dbReference type="EMBL" id="GFR72735.1"/>
    </source>
</evidence>
<dbReference type="PROSITE" id="PS50835">
    <property type="entry name" value="IG_LIKE"/>
    <property type="match status" value="1"/>
</dbReference>
<protein>
    <recommendedName>
        <fullName evidence="3">Ig-like domain-containing protein</fullName>
    </recommendedName>
</protein>
<keyword evidence="5" id="KW-1185">Reference proteome</keyword>
<feature type="region of interest" description="Disordered" evidence="1">
    <location>
        <begin position="498"/>
        <end position="530"/>
    </location>
</feature>
<dbReference type="EMBL" id="BMAT01004404">
    <property type="protein sequence ID" value="GFR72735.1"/>
    <property type="molecule type" value="Genomic_DNA"/>
</dbReference>
<dbReference type="Proteomes" id="UP000762676">
    <property type="component" value="Unassembled WGS sequence"/>
</dbReference>
<comment type="caution">
    <text evidence="4">The sequence shown here is derived from an EMBL/GenBank/DDBJ whole genome shotgun (WGS) entry which is preliminary data.</text>
</comment>
<dbReference type="AlphaFoldDB" id="A0AAV4FIN6"/>
<evidence type="ECO:0000259" key="3">
    <source>
        <dbReference type="PROSITE" id="PS50835"/>
    </source>
</evidence>
<feature type="compositionally biased region" description="Basic and acidic residues" evidence="1">
    <location>
        <begin position="380"/>
        <end position="389"/>
    </location>
</feature>
<accession>A0AAV4FIN6</accession>
<keyword evidence="2" id="KW-1133">Transmembrane helix</keyword>
<evidence type="ECO:0000256" key="2">
    <source>
        <dbReference type="SAM" id="Phobius"/>
    </source>
</evidence>
<feature type="region of interest" description="Disordered" evidence="1">
    <location>
        <begin position="285"/>
        <end position="305"/>
    </location>
</feature>
<proteinExistence type="predicted"/>
<keyword evidence="2" id="KW-0812">Transmembrane</keyword>
<name>A0AAV4FIN6_9GAST</name>
<keyword evidence="2" id="KW-0472">Membrane</keyword>
<evidence type="ECO:0000313" key="5">
    <source>
        <dbReference type="Proteomes" id="UP000762676"/>
    </source>
</evidence>
<organism evidence="4 5">
    <name type="scientific">Elysia marginata</name>
    <dbReference type="NCBI Taxonomy" id="1093978"/>
    <lineage>
        <taxon>Eukaryota</taxon>
        <taxon>Metazoa</taxon>
        <taxon>Spiralia</taxon>
        <taxon>Lophotrochozoa</taxon>
        <taxon>Mollusca</taxon>
        <taxon>Gastropoda</taxon>
        <taxon>Heterobranchia</taxon>
        <taxon>Euthyneura</taxon>
        <taxon>Panpulmonata</taxon>
        <taxon>Sacoglossa</taxon>
        <taxon>Placobranchoidea</taxon>
        <taxon>Plakobranchidae</taxon>
        <taxon>Elysia</taxon>
    </lineage>
</organism>